<dbReference type="AlphaFoldDB" id="A0A1Q9EWT6"/>
<feature type="region of interest" description="Disordered" evidence="2">
    <location>
        <begin position="234"/>
        <end position="366"/>
    </location>
</feature>
<gene>
    <name evidence="4" type="primary">gab-1</name>
    <name evidence="4" type="ORF">AK812_SmicGene4213</name>
</gene>
<sequence length="1141" mass="130394">MKTQRPDPLPRRDLRDPRYPLLLDLMLDHRRQWLRQVCPHYHRFQPLEQPLEHQRRHLLPPLRRLQARSLELPQRQLRPLPHPRDHTSQSRSRIPWNTTWIWSFGQTQGSVVGRAALPTSLLCLPPSMASSMSPAQQSASMWLNAHVLMQAQEADAFTQGLTYDNCVAPDATRLVLRCSRGAVLPCLGRSLRSDDTEPGKRERQERREQKAAEKAAWTAWKAAQPWRPRPVTVYGGARSSDSRDAMVAWDAEPSESDEEVPLEAEHPDDMTGSPMARDQADEAPAKEEDTDSEETVLVEAEDPHAEDIADEGADIPQPRTPPAAVTTDDQMDGASDLAMQNAQPGVAEADAKAKSRKTNEPPQPGWLFSEETLQLAAAHGIQSAVVDGREVLLPRPKRRPATVRQTPAMDRTPCSEGIPDPSPDPSPVLNMVVSDMEGEAVQSEAVRPLPGGSDKRCSRWPGWKYSRPALNHDGSTRRWRTSLIAVNLRRPWSYNWRKLFREMKCTWQLLSTSTVHAAWRLACGYRHAFSRRRWPQIQAKLAGITGHPKCESIRRLIRAHQRLEERHRPLQSSAVRAYMLESATTTIAHIRNLAGVPSQKLTSSRTMDPRMILVQSGSDSGSSDSEGLRNLDAESLEDVVDDICKEVQGRFRKDGLLKTYYKPDEVDCSGAKKVYMDVRPHDLKRIDDAREQFGLVFVLQLWWMDPDLRDFPSKLVLRKPDAPGDVPYIQEIDVVVRRLDLDGTLTYEELPHRHGRRTAKKDEYVYLHPPAWKYHFFPKYTIMNKVFDEEAKEDQAFEPELLWCNEEGGFVQCRVRYDTTFEEPLELNTFPVDRQLCRLKITAEMPVEEFQFITLDTCRRLAKIQDMWEVDPDHQCVVYVRHPDEHLPGGMITQRSLVNVVLHVQRQPDFFFHSVAFMVMLINIISLCSFAIRPHYSSGRLSFLITCFLAVVAYRYIVNDSLPRKSYMTSADVYITFACLFQTAQCLWTSGLMVGLRMTGGYDERSESWHWVLILDAAFGGLCLLCLILSHAWLKTGAFRRKSWREVYDFNKEPFMPVEECSSCGSYRLSLQCRHADKTKACQVCGAKSVVTRYLEPMKSEPFTVVPSLTDRLLRLRSHSQEPDPVEAYLEKAERLKTGKK</sequence>
<evidence type="ECO:0000256" key="2">
    <source>
        <dbReference type="SAM" id="MobiDB-lite"/>
    </source>
</evidence>
<keyword evidence="5" id="KW-1185">Reference proteome</keyword>
<feature type="region of interest" description="Disordered" evidence="2">
    <location>
        <begin position="189"/>
        <end position="212"/>
    </location>
</feature>
<proteinExistence type="predicted"/>
<feature type="transmembrane region" description="Helical" evidence="3">
    <location>
        <begin position="941"/>
        <end position="958"/>
    </location>
</feature>
<keyword evidence="3" id="KW-0472">Membrane</keyword>
<dbReference type="InterPro" id="IPR036719">
    <property type="entry name" value="Neuro-gated_channel_TM_sf"/>
</dbReference>
<organism evidence="4 5">
    <name type="scientific">Symbiodinium microadriaticum</name>
    <name type="common">Dinoflagellate</name>
    <name type="synonym">Zooxanthella microadriatica</name>
    <dbReference type="NCBI Taxonomy" id="2951"/>
    <lineage>
        <taxon>Eukaryota</taxon>
        <taxon>Sar</taxon>
        <taxon>Alveolata</taxon>
        <taxon>Dinophyceae</taxon>
        <taxon>Suessiales</taxon>
        <taxon>Symbiodiniaceae</taxon>
        <taxon>Symbiodinium</taxon>
    </lineage>
</organism>
<feature type="transmembrane region" description="Helical" evidence="3">
    <location>
        <begin position="910"/>
        <end position="932"/>
    </location>
</feature>
<dbReference type="Proteomes" id="UP000186817">
    <property type="component" value="Unassembled WGS sequence"/>
</dbReference>
<feature type="transmembrane region" description="Helical" evidence="3">
    <location>
        <begin position="973"/>
        <end position="996"/>
    </location>
</feature>
<feature type="compositionally biased region" description="Basic and acidic residues" evidence="2">
    <location>
        <begin position="349"/>
        <end position="359"/>
    </location>
</feature>
<feature type="region of interest" description="Disordered" evidence="2">
    <location>
        <begin position="397"/>
        <end position="426"/>
    </location>
</feature>
<dbReference type="InterPro" id="IPR038050">
    <property type="entry name" value="Neuro_actylchol_rec"/>
</dbReference>
<dbReference type="InterPro" id="IPR006201">
    <property type="entry name" value="Neur_channel"/>
</dbReference>
<dbReference type="GO" id="GO:0004888">
    <property type="term" value="F:transmembrane signaling receptor activity"/>
    <property type="evidence" value="ECO:0007669"/>
    <property type="project" value="InterPro"/>
</dbReference>
<dbReference type="SUPFAM" id="SSF90112">
    <property type="entry name" value="Neurotransmitter-gated ion-channel transmembrane pore"/>
    <property type="match status" value="1"/>
</dbReference>
<dbReference type="InterPro" id="IPR036734">
    <property type="entry name" value="Neur_chan_lig-bd_sf"/>
</dbReference>
<dbReference type="OrthoDB" id="203862at2759"/>
<reference evidence="4 5" key="1">
    <citation type="submission" date="2016-02" db="EMBL/GenBank/DDBJ databases">
        <title>Genome analysis of coral dinoflagellate symbionts highlights evolutionary adaptations to a symbiotic lifestyle.</title>
        <authorList>
            <person name="Aranda M."/>
            <person name="Li Y."/>
            <person name="Liew Y.J."/>
            <person name="Baumgarten S."/>
            <person name="Simakov O."/>
            <person name="Wilson M."/>
            <person name="Piel J."/>
            <person name="Ashoor H."/>
            <person name="Bougouffa S."/>
            <person name="Bajic V.B."/>
            <person name="Ryu T."/>
            <person name="Ravasi T."/>
            <person name="Bayer T."/>
            <person name="Micklem G."/>
            <person name="Kim H."/>
            <person name="Bhak J."/>
            <person name="Lajeunesse T.C."/>
            <person name="Voolstra C.R."/>
        </authorList>
    </citation>
    <scope>NUCLEOTIDE SEQUENCE [LARGE SCALE GENOMIC DNA]</scope>
    <source>
        <strain evidence="4 5">CCMP2467</strain>
    </source>
</reference>
<dbReference type="GO" id="GO:0016020">
    <property type="term" value="C:membrane"/>
    <property type="evidence" value="ECO:0007669"/>
    <property type="project" value="UniProtKB-SubCell"/>
</dbReference>
<keyword evidence="4" id="KW-0675">Receptor</keyword>
<feature type="compositionally biased region" description="Acidic residues" evidence="2">
    <location>
        <begin position="288"/>
        <end position="300"/>
    </location>
</feature>
<feature type="compositionally biased region" description="Basic and acidic residues" evidence="2">
    <location>
        <begin position="191"/>
        <end position="212"/>
    </location>
</feature>
<dbReference type="Gene3D" id="1.20.58.390">
    <property type="entry name" value="Neurotransmitter-gated ion-channel transmembrane domain"/>
    <property type="match status" value="1"/>
</dbReference>
<evidence type="ECO:0000256" key="3">
    <source>
        <dbReference type="SAM" id="Phobius"/>
    </source>
</evidence>
<feature type="compositionally biased region" description="Basic and acidic residues" evidence="2">
    <location>
        <begin position="278"/>
        <end position="287"/>
    </location>
</feature>
<feature type="compositionally biased region" description="Acidic residues" evidence="2">
    <location>
        <begin position="252"/>
        <end position="262"/>
    </location>
</feature>
<evidence type="ECO:0000256" key="1">
    <source>
        <dbReference type="ARBA" id="ARBA00004141"/>
    </source>
</evidence>
<dbReference type="GO" id="GO:0005230">
    <property type="term" value="F:extracellular ligand-gated monoatomic ion channel activity"/>
    <property type="evidence" value="ECO:0007669"/>
    <property type="project" value="InterPro"/>
</dbReference>
<protein>
    <submittedName>
        <fullName evidence="4">Gamma-aminobutyric acid receptor subunit beta</fullName>
    </submittedName>
</protein>
<evidence type="ECO:0000313" key="5">
    <source>
        <dbReference type="Proteomes" id="UP000186817"/>
    </source>
</evidence>
<keyword evidence="3" id="KW-0812">Transmembrane</keyword>
<comment type="caution">
    <text evidence="4">The sequence shown here is derived from an EMBL/GenBank/DDBJ whole genome shotgun (WGS) entry which is preliminary data.</text>
</comment>
<keyword evidence="3" id="KW-1133">Transmembrane helix</keyword>
<comment type="subcellular location">
    <subcellularLocation>
        <location evidence="1">Membrane</location>
        <topology evidence="1">Multi-pass membrane protein</topology>
    </subcellularLocation>
</comment>
<accession>A0A1Q9EWT6</accession>
<dbReference type="PANTHER" id="PTHR18945">
    <property type="entry name" value="NEUROTRANSMITTER GATED ION CHANNEL"/>
    <property type="match status" value="1"/>
</dbReference>
<dbReference type="EMBL" id="LSRX01000052">
    <property type="protein sequence ID" value="OLQ11908.1"/>
    <property type="molecule type" value="Genomic_DNA"/>
</dbReference>
<dbReference type="Gene3D" id="2.70.170.10">
    <property type="entry name" value="Neurotransmitter-gated ion-channel ligand-binding domain"/>
    <property type="match status" value="1"/>
</dbReference>
<feature type="transmembrane region" description="Helical" evidence="3">
    <location>
        <begin position="1008"/>
        <end position="1034"/>
    </location>
</feature>
<name>A0A1Q9EWT6_SYMMI</name>
<evidence type="ECO:0000313" key="4">
    <source>
        <dbReference type="EMBL" id="OLQ11908.1"/>
    </source>
</evidence>